<evidence type="ECO:0000256" key="8">
    <source>
        <dbReference type="ARBA" id="ARBA00022833"/>
    </source>
</evidence>
<dbReference type="FunFam" id="3.90.580.10:FF:000001">
    <property type="entry name" value="DNA primase"/>
    <property type="match status" value="1"/>
</dbReference>
<evidence type="ECO:0000256" key="6">
    <source>
        <dbReference type="ARBA" id="ARBA00022723"/>
    </source>
</evidence>
<dbReference type="InterPro" id="IPR019475">
    <property type="entry name" value="DNA_primase_DnaB-bd"/>
</dbReference>
<dbReference type="Pfam" id="PF01807">
    <property type="entry name" value="Zn_ribbon_DnaG"/>
    <property type="match status" value="1"/>
</dbReference>
<dbReference type="Pfam" id="PF10410">
    <property type="entry name" value="DnaB_bind"/>
    <property type="match status" value="1"/>
</dbReference>
<dbReference type="InterPro" id="IPR016136">
    <property type="entry name" value="DNA_helicase_N/primase_C"/>
</dbReference>
<evidence type="ECO:0000259" key="15">
    <source>
        <dbReference type="PROSITE" id="PS50880"/>
    </source>
</evidence>
<comment type="similarity">
    <text evidence="12 13">Belongs to the DnaG primase family.</text>
</comment>
<dbReference type="HAMAP" id="MF_00974">
    <property type="entry name" value="DNA_primase_DnaG"/>
    <property type="match status" value="1"/>
</dbReference>
<protein>
    <recommendedName>
        <fullName evidence="12 13">DNA primase</fullName>
        <ecNumber evidence="12">2.7.7.101</ecNumber>
    </recommendedName>
</protein>
<comment type="function">
    <text evidence="12 13">RNA polymerase that catalyzes the synthesis of short RNA molecules used as primers for DNA polymerase during DNA replication.</text>
</comment>
<keyword evidence="6 12" id="KW-0479">Metal-binding</keyword>
<keyword evidence="5 12" id="KW-0235">DNA replication</keyword>
<dbReference type="GO" id="GO:0005737">
    <property type="term" value="C:cytoplasm"/>
    <property type="evidence" value="ECO:0007669"/>
    <property type="project" value="TreeGrafter"/>
</dbReference>
<accession>A0A1X7IE62</accession>
<comment type="domain">
    <text evidence="12">Contains an N-terminal zinc-binding domain, a central core domain that contains the primase activity, and a C-terminal DnaB-binding domain.</text>
</comment>
<dbReference type="GO" id="GO:0003677">
    <property type="term" value="F:DNA binding"/>
    <property type="evidence" value="ECO:0007669"/>
    <property type="project" value="UniProtKB-KW"/>
</dbReference>
<dbReference type="GO" id="GO:0003899">
    <property type="term" value="F:DNA-directed RNA polymerase activity"/>
    <property type="evidence" value="ECO:0007669"/>
    <property type="project" value="UniProtKB-UniRule"/>
</dbReference>
<evidence type="ECO:0000256" key="10">
    <source>
        <dbReference type="ARBA" id="ARBA00023125"/>
    </source>
</evidence>
<dbReference type="InterPro" id="IPR006295">
    <property type="entry name" value="DNA_primase_DnaG"/>
</dbReference>
<dbReference type="SUPFAM" id="SSF57783">
    <property type="entry name" value="Zinc beta-ribbon"/>
    <property type="match status" value="1"/>
</dbReference>
<dbReference type="InterPro" id="IPR006171">
    <property type="entry name" value="TOPRIM_dom"/>
</dbReference>
<evidence type="ECO:0000256" key="3">
    <source>
        <dbReference type="ARBA" id="ARBA00022679"/>
    </source>
</evidence>
<keyword evidence="17" id="KW-1185">Reference proteome</keyword>
<organism evidence="16 17">
    <name type="scientific">Paenibacillus aquistagni</name>
    <dbReference type="NCBI Taxonomy" id="1852522"/>
    <lineage>
        <taxon>Bacteria</taxon>
        <taxon>Bacillati</taxon>
        <taxon>Bacillota</taxon>
        <taxon>Bacilli</taxon>
        <taxon>Bacillales</taxon>
        <taxon>Paenibacillaceae</taxon>
        <taxon>Paenibacillus</taxon>
    </lineage>
</organism>
<keyword evidence="3 12" id="KW-0808">Transferase</keyword>
<evidence type="ECO:0000256" key="14">
    <source>
        <dbReference type="PIRSR" id="PIRSR002811-1"/>
    </source>
</evidence>
<dbReference type="CDD" id="cd03364">
    <property type="entry name" value="TOPRIM_DnaG_primases"/>
    <property type="match status" value="1"/>
</dbReference>
<dbReference type="InterPro" id="IPR037068">
    <property type="entry name" value="DNA_primase_core_N_sf"/>
</dbReference>
<dbReference type="GO" id="GO:0006269">
    <property type="term" value="P:DNA replication, synthesis of primer"/>
    <property type="evidence" value="ECO:0007669"/>
    <property type="project" value="UniProtKB-UniRule"/>
</dbReference>
<dbReference type="GO" id="GO:0008270">
    <property type="term" value="F:zinc ion binding"/>
    <property type="evidence" value="ECO:0007669"/>
    <property type="project" value="UniProtKB-UniRule"/>
</dbReference>
<dbReference type="InterPro" id="IPR030846">
    <property type="entry name" value="DnaG_bac"/>
</dbReference>
<dbReference type="RefSeq" id="WP_085492630.1">
    <property type="nucleotide sequence ID" value="NZ_FXAZ01000001.1"/>
</dbReference>
<comment type="subunit">
    <text evidence="12">Monomer. Interacts with DnaB.</text>
</comment>
<feature type="zinc finger region" description="CHC2-type" evidence="12 14">
    <location>
        <begin position="42"/>
        <end position="66"/>
    </location>
</feature>
<dbReference type="InterPro" id="IPR034151">
    <property type="entry name" value="TOPRIM_DnaG_bac"/>
</dbReference>
<comment type="cofactor">
    <cofactor evidence="12 13 14">
        <name>Zn(2+)</name>
        <dbReference type="ChEBI" id="CHEBI:29105"/>
    </cofactor>
    <text evidence="12 13 14">Binds 1 zinc ion per monomer.</text>
</comment>
<dbReference type="GO" id="GO:0003678">
    <property type="term" value="F:DNA helicase activity"/>
    <property type="evidence" value="ECO:0007669"/>
    <property type="project" value="InterPro"/>
</dbReference>
<dbReference type="EMBL" id="FXAZ01000001">
    <property type="protein sequence ID" value="SMG12853.1"/>
    <property type="molecule type" value="Genomic_DNA"/>
</dbReference>
<dbReference type="PROSITE" id="PS50880">
    <property type="entry name" value="TOPRIM"/>
    <property type="match status" value="1"/>
</dbReference>
<dbReference type="InterPro" id="IPR050219">
    <property type="entry name" value="DnaG_primase"/>
</dbReference>
<dbReference type="InterPro" id="IPR013264">
    <property type="entry name" value="DNAG_N"/>
</dbReference>
<keyword evidence="10 12" id="KW-0238">DNA-binding</keyword>
<dbReference type="PIRSF" id="PIRSF002811">
    <property type="entry name" value="DnaG"/>
    <property type="match status" value="1"/>
</dbReference>
<dbReference type="GO" id="GO:1990077">
    <property type="term" value="C:primosome complex"/>
    <property type="evidence" value="ECO:0007669"/>
    <property type="project" value="UniProtKB-KW"/>
</dbReference>
<dbReference type="NCBIfam" id="TIGR01391">
    <property type="entry name" value="dnaG"/>
    <property type="match status" value="1"/>
</dbReference>
<evidence type="ECO:0000256" key="12">
    <source>
        <dbReference type="HAMAP-Rule" id="MF_00974"/>
    </source>
</evidence>
<evidence type="ECO:0000256" key="7">
    <source>
        <dbReference type="ARBA" id="ARBA00022771"/>
    </source>
</evidence>
<evidence type="ECO:0000313" key="16">
    <source>
        <dbReference type="EMBL" id="SMG12853.1"/>
    </source>
</evidence>
<dbReference type="InterPro" id="IPR002694">
    <property type="entry name" value="Znf_CHC2"/>
</dbReference>
<keyword evidence="7 12" id="KW-0863">Zinc-finger</keyword>
<keyword evidence="8 12" id="KW-0862">Zinc</keyword>
<dbReference type="SUPFAM" id="SSF48024">
    <property type="entry name" value="N-terminal domain of DnaB helicase"/>
    <property type="match status" value="1"/>
</dbReference>
<evidence type="ECO:0000256" key="2">
    <source>
        <dbReference type="ARBA" id="ARBA00022515"/>
    </source>
</evidence>
<reference evidence="16 17" key="1">
    <citation type="submission" date="2017-04" db="EMBL/GenBank/DDBJ databases">
        <authorList>
            <person name="Afonso C.L."/>
            <person name="Miller P.J."/>
            <person name="Scott M.A."/>
            <person name="Spackman E."/>
            <person name="Goraichik I."/>
            <person name="Dimitrov K.M."/>
            <person name="Suarez D.L."/>
            <person name="Swayne D.E."/>
        </authorList>
    </citation>
    <scope>NUCLEOTIDE SEQUENCE [LARGE SCALE GENOMIC DNA]</scope>
    <source>
        <strain evidence="16 17">11</strain>
    </source>
</reference>
<dbReference type="Pfam" id="PF08275">
    <property type="entry name" value="DNAG_N"/>
    <property type="match status" value="1"/>
</dbReference>
<evidence type="ECO:0000313" key="17">
    <source>
        <dbReference type="Proteomes" id="UP000193834"/>
    </source>
</evidence>
<dbReference type="GO" id="GO:0005524">
    <property type="term" value="F:ATP binding"/>
    <property type="evidence" value="ECO:0007669"/>
    <property type="project" value="InterPro"/>
</dbReference>
<dbReference type="STRING" id="1852522.SAMN06295960_0353"/>
<name>A0A1X7IE62_9BACL</name>
<dbReference type="Gene3D" id="3.90.980.10">
    <property type="entry name" value="DNA primase, catalytic core, N-terminal domain"/>
    <property type="match status" value="1"/>
</dbReference>
<evidence type="ECO:0000256" key="1">
    <source>
        <dbReference type="ARBA" id="ARBA00022478"/>
    </source>
</evidence>
<sequence length="609" mass="69424">MHGKGLIPEEFISEVLKHNDIVDVVGKYVHLTKQGKYLKGLCPFHSEKTPSFTVTPDKQIYHCYGCGASGNVIHFVMGIEGYSFPEAVKQLAEDVSLNFQWDTLSMERSPQHEAREQIIEAHELAAKLYHYILMNTVHGQEALAYLRERSFSDKLIEQFQMGYAPPQWDTLVQLLMKRNFPLRLMEQGGLISARHQQEGFVDRFRDRVMFPIWDRNGKVVGFSGRIMGEGQPKYLNSPETMVFNKSKLLYNLHQARPQIKRTGQVVLFEGFADVIQAWNGEVLNGVATMGTALTQEHVTALKRLTDRVVICFDGDDAGQASTLKSVPMLEAGGLHVAVAMLPDRLDPDEYLKKYGAERFRHTILAAAVTPAKFQLLSLRKHHTLLEDDGKRRYMDEAMKVIAPIDSPAEREMHLKELSAQVDISLEALKQECFEVRQKLQKMHYGGDNPDNWWNNDRNDKRSMAPPTLKPAYVYAEQRLLALMFQDAEVALYVEERLGEQFNVDDHAALAAYLYAYYTQGKEPDFSRFMATLHDDRLEQTAASISLAEVPLSYDHALLNDYIDLIKKVPRQREVESKKEQIVQAERAGDVLLAAKIAQEIIALEQELKR</sequence>
<dbReference type="PANTHER" id="PTHR30313">
    <property type="entry name" value="DNA PRIMASE"/>
    <property type="match status" value="1"/>
</dbReference>
<dbReference type="InterPro" id="IPR036977">
    <property type="entry name" value="DNA_primase_Znf_CHC2"/>
</dbReference>
<gene>
    <name evidence="12" type="primary">dnaG</name>
    <name evidence="16" type="ORF">SAMN06295960_0353</name>
</gene>
<comment type="catalytic activity">
    <reaction evidence="12">
        <text>ssDNA + n NTP = ssDNA/pppN(pN)n-1 hybrid + (n-1) diphosphate.</text>
        <dbReference type="EC" id="2.7.7.101"/>
    </reaction>
</comment>
<dbReference type="OrthoDB" id="9803773at2"/>
<keyword evidence="2 12" id="KW-0639">Primosome</keyword>
<keyword evidence="9" id="KW-0460">Magnesium</keyword>
<evidence type="ECO:0000256" key="5">
    <source>
        <dbReference type="ARBA" id="ARBA00022705"/>
    </source>
</evidence>
<dbReference type="EC" id="2.7.7.101" evidence="12"/>
<keyword evidence="1 12" id="KW-0240">DNA-directed RNA polymerase</keyword>
<evidence type="ECO:0000256" key="11">
    <source>
        <dbReference type="ARBA" id="ARBA00023163"/>
    </source>
</evidence>
<dbReference type="FunFam" id="3.90.980.10:FF:000001">
    <property type="entry name" value="DNA primase"/>
    <property type="match status" value="1"/>
</dbReference>
<dbReference type="SUPFAM" id="SSF56731">
    <property type="entry name" value="DNA primase core"/>
    <property type="match status" value="1"/>
</dbReference>
<feature type="domain" description="Toprim" evidence="15">
    <location>
        <begin position="263"/>
        <end position="346"/>
    </location>
</feature>
<dbReference type="Gene3D" id="3.40.1360.10">
    <property type="match status" value="1"/>
</dbReference>
<evidence type="ECO:0000256" key="9">
    <source>
        <dbReference type="ARBA" id="ARBA00022842"/>
    </source>
</evidence>
<dbReference type="PANTHER" id="PTHR30313:SF2">
    <property type="entry name" value="DNA PRIMASE"/>
    <property type="match status" value="1"/>
</dbReference>
<proteinExistence type="inferred from homology"/>
<dbReference type="SMART" id="SM00493">
    <property type="entry name" value="TOPRIM"/>
    <property type="match status" value="1"/>
</dbReference>
<dbReference type="InterPro" id="IPR036185">
    <property type="entry name" value="DNA_heli_DnaB-like_N_sf"/>
</dbReference>
<keyword evidence="11 12" id="KW-0804">Transcription</keyword>
<dbReference type="Gene3D" id="1.10.860.10">
    <property type="entry name" value="DNAb Helicase, Chain A"/>
    <property type="match status" value="1"/>
</dbReference>
<dbReference type="SMART" id="SM00400">
    <property type="entry name" value="ZnF_CHCC"/>
    <property type="match status" value="1"/>
</dbReference>
<dbReference type="Proteomes" id="UP000193834">
    <property type="component" value="Unassembled WGS sequence"/>
</dbReference>
<evidence type="ECO:0000256" key="13">
    <source>
        <dbReference type="PIRNR" id="PIRNR002811"/>
    </source>
</evidence>
<dbReference type="GO" id="GO:0000428">
    <property type="term" value="C:DNA-directed RNA polymerase complex"/>
    <property type="evidence" value="ECO:0007669"/>
    <property type="project" value="UniProtKB-KW"/>
</dbReference>
<keyword evidence="4 12" id="KW-0548">Nucleotidyltransferase</keyword>
<dbReference type="Gene3D" id="6.10.140.360">
    <property type="match status" value="1"/>
</dbReference>
<evidence type="ECO:0000256" key="4">
    <source>
        <dbReference type="ARBA" id="ARBA00022695"/>
    </source>
</evidence>
<dbReference type="Pfam" id="PF13155">
    <property type="entry name" value="Toprim_2"/>
    <property type="match status" value="1"/>
</dbReference>
<dbReference type="AlphaFoldDB" id="A0A1X7IE62"/>
<dbReference type="Gene3D" id="3.90.580.10">
    <property type="entry name" value="Zinc finger, CHC2-type domain"/>
    <property type="match status" value="1"/>
</dbReference>